<dbReference type="EMBL" id="CAJHUB010000657">
    <property type="protein sequence ID" value="CAD7670379.1"/>
    <property type="molecule type" value="Genomic_DNA"/>
</dbReference>
<dbReference type="Proteomes" id="UP000645828">
    <property type="component" value="Unassembled WGS sequence"/>
</dbReference>
<feature type="region of interest" description="Disordered" evidence="1">
    <location>
        <begin position="1"/>
        <end position="38"/>
    </location>
</feature>
<accession>A0A811XYE8</accession>
<dbReference type="Pfam" id="PF15046">
    <property type="entry name" value="DUF4532"/>
    <property type="match status" value="1"/>
</dbReference>
<evidence type="ECO:0000313" key="3">
    <source>
        <dbReference type="Proteomes" id="UP000645828"/>
    </source>
</evidence>
<organism evidence="2 3">
    <name type="scientific">Nyctereutes procyonoides</name>
    <name type="common">Raccoon dog</name>
    <name type="synonym">Canis procyonoides</name>
    <dbReference type="NCBI Taxonomy" id="34880"/>
    <lineage>
        <taxon>Eukaryota</taxon>
        <taxon>Metazoa</taxon>
        <taxon>Chordata</taxon>
        <taxon>Craniata</taxon>
        <taxon>Vertebrata</taxon>
        <taxon>Euteleostomi</taxon>
        <taxon>Mammalia</taxon>
        <taxon>Eutheria</taxon>
        <taxon>Laurasiatheria</taxon>
        <taxon>Carnivora</taxon>
        <taxon>Caniformia</taxon>
        <taxon>Canidae</taxon>
        <taxon>Nyctereutes</taxon>
    </lineage>
</organism>
<reference evidence="2" key="1">
    <citation type="submission" date="2020-12" db="EMBL/GenBank/DDBJ databases">
        <authorList>
            <consortium name="Molecular Ecology Group"/>
        </authorList>
    </citation>
    <scope>NUCLEOTIDE SEQUENCE</scope>
    <source>
        <strain evidence="2">TBG_1078</strain>
    </source>
</reference>
<dbReference type="PANTHER" id="PTHR35156:SF1">
    <property type="entry name" value="TESTIS-EXPRESSED PROTEIN 52"/>
    <property type="match status" value="1"/>
</dbReference>
<dbReference type="PANTHER" id="PTHR35156">
    <property type="entry name" value="TESTIS-EXPRESSED PROTEIN 52"/>
    <property type="match status" value="1"/>
</dbReference>
<evidence type="ECO:0000313" key="2">
    <source>
        <dbReference type="EMBL" id="CAD7670379.1"/>
    </source>
</evidence>
<sequence length="326" mass="37112">MLPGKVFPTKRPFLTIRPTGGMASSPPRQPRGRSVPPHVQKPFLQMAQASEPLVTSQTWARREFLLPGAAWEWPGFTPQAYRQLALRLPPCTELKSEVRRRLLRPEKDAAQHTWGFHTWLDVGRLPAAFPTRPDRPYDSNVWRWLTDPKAHGRPPAEPPIPPPSWMGQNSFLTFICCTPIFVDENRKNQVTVRAVQELRELEKLKLRSEARAPPLDAKGNILPPKNFKKYRHISAGGRFEPQGLQLMPNPLPNDFARGWPCPNPLPHYQEKVLKLALLPSAPLSQDLVRNYQTLIENRVALPLCHLSKAPPGKTLTRKMKRRPGQT</sequence>
<evidence type="ECO:0000256" key="1">
    <source>
        <dbReference type="SAM" id="MobiDB-lite"/>
    </source>
</evidence>
<dbReference type="InterPro" id="IPR029206">
    <property type="entry name" value="DUF4532"/>
</dbReference>
<comment type="caution">
    <text evidence="2">The sequence shown here is derived from an EMBL/GenBank/DDBJ whole genome shotgun (WGS) entry which is preliminary data.</text>
</comment>
<dbReference type="AlphaFoldDB" id="A0A811XYE8"/>
<keyword evidence="3" id="KW-1185">Reference proteome</keyword>
<protein>
    <submittedName>
        <fullName evidence="2">(raccoon dog) hypothetical protein</fullName>
    </submittedName>
</protein>
<name>A0A811XYE8_NYCPR</name>
<gene>
    <name evidence="2" type="ORF">NYPRO_LOCUS3174</name>
</gene>
<proteinExistence type="predicted"/>